<organism evidence="2 3">
    <name type="scientific">Manganibacter manganicus</name>
    <dbReference type="NCBI Taxonomy" id="1873176"/>
    <lineage>
        <taxon>Bacteria</taxon>
        <taxon>Pseudomonadati</taxon>
        <taxon>Pseudomonadota</taxon>
        <taxon>Alphaproteobacteria</taxon>
        <taxon>Hyphomicrobiales</taxon>
        <taxon>Phyllobacteriaceae</taxon>
        <taxon>Manganibacter</taxon>
    </lineage>
</organism>
<protein>
    <submittedName>
        <fullName evidence="2">Uncharacterized protein</fullName>
    </submittedName>
</protein>
<proteinExistence type="predicted"/>
<sequence>MCSGDLVAELERIALAVQFLFPSHTDPERFHVDKSEIVRSLRDLAAQSDGGGHRWWSSDRPGVSESVGMR</sequence>
<name>A0A1V8RWL8_9HYPH</name>
<feature type="region of interest" description="Disordered" evidence="1">
    <location>
        <begin position="47"/>
        <end position="70"/>
    </location>
</feature>
<evidence type="ECO:0000313" key="3">
    <source>
        <dbReference type="Proteomes" id="UP000191905"/>
    </source>
</evidence>
<accession>A0A1V8RWL8</accession>
<dbReference type="Proteomes" id="UP000191905">
    <property type="component" value="Unassembled WGS sequence"/>
</dbReference>
<reference evidence="2 3" key="1">
    <citation type="journal article" date="2016" name="Int. J. Syst. Evol. Microbiol.">
        <title>Pseudaminobacter manganicus sp. nov., isolated from sludge of a manganese mine.</title>
        <authorList>
            <person name="Li J."/>
            <person name="Huang J."/>
            <person name="Liao S."/>
            <person name="Wang G."/>
        </authorList>
    </citation>
    <scope>NUCLEOTIDE SEQUENCE [LARGE SCALE GENOMIC DNA]</scope>
    <source>
        <strain evidence="2 3">JH-7</strain>
    </source>
</reference>
<dbReference type="EMBL" id="MDET01000001">
    <property type="protein sequence ID" value="OQM77568.1"/>
    <property type="molecule type" value="Genomic_DNA"/>
</dbReference>
<comment type="caution">
    <text evidence="2">The sequence shown here is derived from an EMBL/GenBank/DDBJ whole genome shotgun (WGS) entry which is preliminary data.</text>
</comment>
<evidence type="ECO:0000256" key="1">
    <source>
        <dbReference type="SAM" id="MobiDB-lite"/>
    </source>
</evidence>
<keyword evidence="3" id="KW-1185">Reference proteome</keyword>
<evidence type="ECO:0000313" key="2">
    <source>
        <dbReference type="EMBL" id="OQM77568.1"/>
    </source>
</evidence>
<gene>
    <name evidence="2" type="ORF">BFN67_01655</name>
</gene>
<dbReference type="STRING" id="1873176.BFN67_01655"/>
<dbReference type="AlphaFoldDB" id="A0A1V8RWL8"/>